<keyword evidence="1" id="KW-0732">Signal</keyword>
<proteinExistence type="predicted"/>
<protein>
    <submittedName>
        <fullName evidence="2">Uncharacterized protein</fullName>
    </submittedName>
</protein>
<evidence type="ECO:0000256" key="1">
    <source>
        <dbReference type="SAM" id="SignalP"/>
    </source>
</evidence>
<gene>
    <name evidence="2" type="ORF">N0H69_14975</name>
</gene>
<accession>A0ABY5UKN8</accession>
<dbReference type="GeneID" id="75141328"/>
<organism evidence="2 3">
    <name type="scientific">Yersinia alsatica</name>
    <dbReference type="NCBI Taxonomy" id="2890317"/>
    <lineage>
        <taxon>Bacteria</taxon>
        <taxon>Pseudomonadati</taxon>
        <taxon>Pseudomonadota</taxon>
        <taxon>Gammaproteobacteria</taxon>
        <taxon>Enterobacterales</taxon>
        <taxon>Yersiniaceae</taxon>
        <taxon>Yersinia</taxon>
    </lineage>
</organism>
<feature type="signal peptide" evidence="1">
    <location>
        <begin position="1"/>
        <end position="19"/>
    </location>
</feature>
<dbReference type="Proteomes" id="UP001057860">
    <property type="component" value="Chromosome"/>
</dbReference>
<name>A0ABY5UKN8_9GAMM</name>
<sequence length="150" mass="16919">MRLLLLLTLFLSFIPVSPAAYSPYEYNVWHTQGGILYGTTQTADKEPVHISIAGPTTNWANMVISLLGHESCNLQKTTTEFSFNSDIYTVEYDCLKMTEHTVISYTLRDAAKVNLLYDQLKSGFTVTLDEHILTFEHPTLVRPTTSPSQQ</sequence>
<evidence type="ECO:0000313" key="2">
    <source>
        <dbReference type="EMBL" id="UWM44001.1"/>
    </source>
</evidence>
<reference evidence="2" key="1">
    <citation type="submission" date="2022-08" db="EMBL/GenBank/DDBJ databases">
        <authorList>
            <person name="Bogun A."/>
            <person name="Kislichkina A."/>
            <person name="Solomentsev V."/>
            <person name="Skryabin Y."/>
            <person name="Sizova A."/>
            <person name="Platonov M."/>
            <person name="Dentovskaya S."/>
        </authorList>
    </citation>
    <scope>NUCLEOTIDE SEQUENCE</scope>
    <source>
        <strain evidence="2">SCPM-O-B-7604</strain>
    </source>
</reference>
<evidence type="ECO:0000313" key="3">
    <source>
        <dbReference type="Proteomes" id="UP001057860"/>
    </source>
</evidence>
<dbReference type="EMBL" id="CP104006">
    <property type="protein sequence ID" value="UWM44001.1"/>
    <property type="molecule type" value="Genomic_DNA"/>
</dbReference>
<keyword evidence="3" id="KW-1185">Reference proteome</keyword>
<dbReference type="RefSeq" id="WP_235895196.1">
    <property type="nucleotide sequence ID" value="NZ_CABHWO010000129.1"/>
</dbReference>
<feature type="chain" id="PRO_5045150324" evidence="1">
    <location>
        <begin position="20"/>
        <end position="150"/>
    </location>
</feature>